<dbReference type="InterPro" id="IPR047230">
    <property type="entry name" value="CLOCK-like"/>
</dbReference>
<dbReference type="PANTHER" id="PTHR46055:SF4">
    <property type="entry name" value="CIRCADIAN CLOCK PROTEIN PASD1"/>
    <property type="match status" value="1"/>
</dbReference>
<accession>A0A9W2WES2</accession>
<feature type="compositionally biased region" description="Acidic residues" evidence="2">
    <location>
        <begin position="232"/>
        <end position="248"/>
    </location>
</feature>
<dbReference type="AlphaFoldDB" id="A0A9W2WES2"/>
<dbReference type="OrthoDB" id="411251at2759"/>
<dbReference type="KEGG" id="pcad:114484667"/>
<keyword evidence="3" id="KW-1185">Reference proteome</keyword>
<proteinExistence type="predicted"/>
<feature type="compositionally biased region" description="Polar residues" evidence="2">
    <location>
        <begin position="210"/>
        <end position="227"/>
    </location>
</feature>
<dbReference type="GO" id="GO:1990513">
    <property type="term" value="C:CLOCK-BMAL transcription complex"/>
    <property type="evidence" value="ECO:0007669"/>
    <property type="project" value="TreeGrafter"/>
</dbReference>
<dbReference type="GO" id="GO:0000981">
    <property type="term" value="F:DNA-binding transcription factor activity, RNA polymerase II-specific"/>
    <property type="evidence" value="ECO:0007669"/>
    <property type="project" value="InterPro"/>
</dbReference>
<reference evidence="4" key="1">
    <citation type="submission" date="2025-08" db="UniProtKB">
        <authorList>
            <consortium name="RefSeq"/>
        </authorList>
    </citation>
    <scope>IDENTIFICATION</scope>
    <source>
        <tissue evidence="4">Muscle</tissue>
    </source>
</reference>
<feature type="region of interest" description="Disordered" evidence="2">
    <location>
        <begin position="210"/>
        <end position="262"/>
    </location>
</feature>
<dbReference type="GeneID" id="114484667"/>
<evidence type="ECO:0000256" key="1">
    <source>
        <dbReference type="ARBA" id="ARBA00023242"/>
    </source>
</evidence>
<name>A0A9W2WES2_PHYMC</name>
<sequence length="601" mass="67456">MLCSAGVEALPGLDDIMGKKLLSLLPDEEKNEVYQKIALKLPLSNSVGKHIDFCCHLKRGDDEHGSSPAYEYVKFILSIKDISSEPLVLFRSFFPSQSREPSATNVSLEDRFYLVGTVCILRVQILRDLFAVEESGEDVLLVPDSDEEHLPVDHRSSQGQRSSRMKLLHAEPDAPASEGQVDIAMVGQYGPQQSTRVIKGKSVISYASSTSTLESIPESPGTSSLQGFESVEQMEEVEQVGEEEEVDQVDQKDQETLSSSSVSADVGYQSLHLPQSIIWYINRREVELMKKIQQHLEEMMQMLQGEIRNQSHALEMLKEQLQAMPGSKFQMQPSSSRHIHGPEPQSLEPVPKKQRIELMSRSFPEPREAKHFCASCSSHPFQFPEELKQPCVTSSQQPAQELVQYLPQQEDELQEVRPRERSQQRVTVENPVLQILLPSEPGLSLPLDSTHTFMPAQPITVPVQVVAEPQLSSHSYGENPEDLEGRSHSFLPEDQVISSTIIPQLQMSSNSNLVTLQIPEDYMQLWQQPQDPQHHLYLQVNTWPSSEQVALQDQVTWVQQAPAPDAEVQGASGLQTFQDHAGYGPDQICYFMSGAQSNFHE</sequence>
<organism evidence="3 4">
    <name type="scientific">Physeter macrocephalus</name>
    <name type="common">Sperm whale</name>
    <name type="synonym">Physeter catodon</name>
    <dbReference type="NCBI Taxonomy" id="9755"/>
    <lineage>
        <taxon>Eukaryota</taxon>
        <taxon>Metazoa</taxon>
        <taxon>Chordata</taxon>
        <taxon>Craniata</taxon>
        <taxon>Vertebrata</taxon>
        <taxon>Euteleostomi</taxon>
        <taxon>Mammalia</taxon>
        <taxon>Eutheria</taxon>
        <taxon>Laurasiatheria</taxon>
        <taxon>Artiodactyla</taxon>
        <taxon>Whippomorpha</taxon>
        <taxon>Cetacea</taxon>
        <taxon>Odontoceti</taxon>
        <taxon>Physeteridae</taxon>
        <taxon>Physeter</taxon>
    </lineage>
</organism>
<dbReference type="GO" id="GO:0032922">
    <property type="term" value="P:circadian regulation of gene expression"/>
    <property type="evidence" value="ECO:0007669"/>
    <property type="project" value="InterPro"/>
</dbReference>
<gene>
    <name evidence="4" type="primary">PASD1</name>
</gene>
<protein>
    <submittedName>
        <fullName evidence="4">Circadian clock protein PASD1</fullName>
    </submittedName>
</protein>
<dbReference type="CTD" id="139135"/>
<evidence type="ECO:0000313" key="4">
    <source>
        <dbReference type="RefSeq" id="XP_054937590.1"/>
    </source>
</evidence>
<evidence type="ECO:0000313" key="3">
    <source>
        <dbReference type="Proteomes" id="UP000248484"/>
    </source>
</evidence>
<dbReference type="PANTHER" id="PTHR46055">
    <property type="entry name" value="CIRCADIAN LOCOMOTER OUTPUT CYCLES PROTEIN KAPUT"/>
    <property type="match status" value="1"/>
</dbReference>
<keyword evidence="1" id="KW-0539">Nucleus</keyword>
<dbReference type="GO" id="GO:0042754">
    <property type="term" value="P:negative regulation of circadian rhythm"/>
    <property type="evidence" value="ECO:0007669"/>
    <property type="project" value="TreeGrafter"/>
</dbReference>
<dbReference type="Gene3D" id="3.30.450.20">
    <property type="entry name" value="PAS domain"/>
    <property type="match status" value="1"/>
</dbReference>
<feature type="region of interest" description="Disordered" evidence="2">
    <location>
        <begin position="328"/>
        <end position="348"/>
    </location>
</feature>
<dbReference type="GO" id="GO:0045892">
    <property type="term" value="P:negative regulation of DNA-templated transcription"/>
    <property type="evidence" value="ECO:0007669"/>
    <property type="project" value="TreeGrafter"/>
</dbReference>
<feature type="region of interest" description="Disordered" evidence="2">
    <location>
        <begin position="142"/>
        <end position="165"/>
    </location>
</feature>
<dbReference type="RefSeq" id="XP_054937590.1">
    <property type="nucleotide sequence ID" value="XM_055081615.1"/>
</dbReference>
<evidence type="ECO:0000256" key="2">
    <source>
        <dbReference type="SAM" id="MobiDB-lite"/>
    </source>
</evidence>
<dbReference type="Proteomes" id="UP000248484">
    <property type="component" value="Chromosome 21"/>
</dbReference>